<keyword evidence="5" id="KW-0479">Metal-binding</keyword>
<dbReference type="Proteomes" id="UP000000702">
    <property type="component" value="Unassembled WGS sequence"/>
</dbReference>
<sequence length="164" mass="18063">MSGSSADLLAQAWDLTKLPECRISAKQWNTVAAWSWDTQTEACTICKGEITDTCIECRSATNHSTNIVKQDDTSNRDHRGARDETRARSGEEAGEADGSRLPSVSGSSVMASQCGFDAADTCPIAWGACSHVFHSHCISRWLQWRQHCPLCDQEWLVAKTTENN</sequence>
<dbReference type="GO" id="GO:0005737">
    <property type="term" value="C:cytoplasm"/>
    <property type="evidence" value="ECO:0007669"/>
    <property type="project" value="UniProtKB-SubCell"/>
</dbReference>
<reference evidence="13 14" key="2">
    <citation type="journal article" date="2012" name="Proc. Natl. Acad. Sci. U.S.A.">
        <title>Antigenic diversity is generated by distinct evolutionary mechanisms in African trypanosome species.</title>
        <authorList>
            <person name="Jackson A.P."/>
            <person name="Berry A."/>
            <person name="Aslett M."/>
            <person name="Allison H.C."/>
            <person name="Burton P."/>
            <person name="Vavrova-Anderson J."/>
            <person name="Brown R."/>
            <person name="Browne H."/>
            <person name="Corton N."/>
            <person name="Hauser H."/>
            <person name="Gamble J."/>
            <person name="Gilderthorp R."/>
            <person name="Marcello L."/>
            <person name="McQuillan J."/>
            <person name="Otto T.D."/>
            <person name="Quail M.A."/>
            <person name="Sanders M.J."/>
            <person name="van Tonder A."/>
            <person name="Ginger M.L."/>
            <person name="Field M.C."/>
            <person name="Barry J.D."/>
            <person name="Hertz-Fowler C."/>
            <person name="Berriman M."/>
        </authorList>
    </citation>
    <scope>NUCLEOTIDE SEQUENCE [LARGE SCALE GENOMIC DNA]</scope>
    <source>
        <strain evidence="13 14">IL3000</strain>
    </source>
</reference>
<evidence type="ECO:0000256" key="4">
    <source>
        <dbReference type="ARBA" id="ARBA00022490"/>
    </source>
</evidence>
<evidence type="ECO:0000256" key="7">
    <source>
        <dbReference type="ARBA" id="ARBA00022786"/>
    </source>
</evidence>
<dbReference type="GO" id="GO:0005634">
    <property type="term" value="C:nucleus"/>
    <property type="evidence" value="ECO:0007669"/>
    <property type="project" value="UniProtKB-SubCell"/>
</dbReference>
<evidence type="ECO:0000256" key="6">
    <source>
        <dbReference type="ARBA" id="ARBA00022771"/>
    </source>
</evidence>
<dbReference type="AlphaFoldDB" id="F9WF05"/>
<comment type="pathway">
    <text evidence="3">Protein modification; protein ubiquitination.</text>
</comment>
<evidence type="ECO:0000256" key="9">
    <source>
        <dbReference type="ARBA" id="ARBA00023242"/>
    </source>
</evidence>
<comment type="caution">
    <text evidence="13">The sequence shown here is derived from an EMBL/GenBank/DDBJ whole genome shotgun (WGS) entry which is preliminary data.</text>
</comment>
<dbReference type="PANTHER" id="PTHR11210">
    <property type="entry name" value="RING BOX"/>
    <property type="match status" value="1"/>
</dbReference>
<evidence type="ECO:0000256" key="1">
    <source>
        <dbReference type="ARBA" id="ARBA00004123"/>
    </source>
</evidence>
<feature type="region of interest" description="Disordered" evidence="11">
    <location>
        <begin position="68"/>
        <end position="105"/>
    </location>
</feature>
<feature type="compositionally biased region" description="Basic and acidic residues" evidence="11">
    <location>
        <begin position="69"/>
        <end position="91"/>
    </location>
</feature>
<evidence type="ECO:0000313" key="14">
    <source>
        <dbReference type="Proteomes" id="UP000000702"/>
    </source>
</evidence>
<evidence type="ECO:0000256" key="2">
    <source>
        <dbReference type="ARBA" id="ARBA00004496"/>
    </source>
</evidence>
<organism evidence="13 14">
    <name type="scientific">Trypanosoma congolense (strain IL3000)</name>
    <dbReference type="NCBI Taxonomy" id="1068625"/>
    <lineage>
        <taxon>Eukaryota</taxon>
        <taxon>Discoba</taxon>
        <taxon>Euglenozoa</taxon>
        <taxon>Kinetoplastea</taxon>
        <taxon>Metakinetoplastina</taxon>
        <taxon>Trypanosomatida</taxon>
        <taxon>Trypanosomatidae</taxon>
        <taxon>Trypanosoma</taxon>
        <taxon>Nannomonas</taxon>
    </lineage>
</organism>
<evidence type="ECO:0000256" key="5">
    <source>
        <dbReference type="ARBA" id="ARBA00022723"/>
    </source>
</evidence>
<keyword evidence="14" id="KW-1185">Reference proteome</keyword>
<name>F9WF05_TRYCI</name>
<protein>
    <submittedName>
        <fullName evidence="13">WGS project CAEQ00000000 data, annotated contig 335</fullName>
    </submittedName>
</protein>
<evidence type="ECO:0000256" key="10">
    <source>
        <dbReference type="PROSITE-ProRule" id="PRU00175"/>
    </source>
</evidence>
<dbReference type="SUPFAM" id="SSF57850">
    <property type="entry name" value="RING/U-box"/>
    <property type="match status" value="2"/>
</dbReference>
<evidence type="ECO:0000256" key="11">
    <source>
        <dbReference type="SAM" id="MobiDB-lite"/>
    </source>
</evidence>
<proteinExistence type="predicted"/>
<keyword evidence="6 10" id="KW-0863">Zinc-finger</keyword>
<keyword evidence="8" id="KW-0862">Zinc</keyword>
<keyword evidence="7" id="KW-0833">Ubl conjugation pathway</keyword>
<keyword evidence="9" id="KW-0539">Nucleus</keyword>
<dbReference type="InterPro" id="IPR024766">
    <property type="entry name" value="Znf_RING_H2"/>
</dbReference>
<evidence type="ECO:0000313" key="13">
    <source>
        <dbReference type="EMBL" id="CCD15871.1"/>
    </source>
</evidence>
<feature type="domain" description="RING-type" evidence="12">
    <location>
        <begin position="129"/>
        <end position="152"/>
    </location>
</feature>
<reference evidence="14" key="1">
    <citation type="submission" date="2011-07" db="EMBL/GenBank/DDBJ databases">
        <title>Divergent evolution of antigenic variation in African trypanosomes.</title>
        <authorList>
            <person name="Jackson A.P."/>
            <person name="Berry A."/>
            <person name="Allison H.C."/>
            <person name="Burton P."/>
            <person name="Anderson J."/>
            <person name="Aslett M."/>
            <person name="Brown R."/>
            <person name="Corton N."/>
            <person name="Harris D."/>
            <person name="Hauser H."/>
            <person name="Gamble J."/>
            <person name="Gilderthorp R."/>
            <person name="McQuillan J."/>
            <person name="Quail M.A."/>
            <person name="Sanders M."/>
            <person name="Van Tonder A."/>
            <person name="Ginger M.L."/>
            <person name="Donelson J.E."/>
            <person name="Field M.C."/>
            <person name="Barry J.D."/>
            <person name="Berriman M."/>
            <person name="Hertz-Fowler C."/>
        </authorList>
    </citation>
    <scope>NUCLEOTIDE SEQUENCE [LARGE SCALE GENOMIC DNA]</scope>
    <source>
        <strain evidence="14">IL3000</strain>
    </source>
</reference>
<dbReference type="Gene3D" id="3.30.40.10">
    <property type="entry name" value="Zinc/RING finger domain, C3HC4 (zinc finger)"/>
    <property type="match status" value="1"/>
</dbReference>
<dbReference type="EMBL" id="CAEQ01002087">
    <property type="protein sequence ID" value="CCD15871.1"/>
    <property type="molecule type" value="Genomic_DNA"/>
</dbReference>
<keyword evidence="4" id="KW-0963">Cytoplasm</keyword>
<dbReference type="InterPro" id="IPR001841">
    <property type="entry name" value="Znf_RING"/>
</dbReference>
<dbReference type="GO" id="GO:0008270">
    <property type="term" value="F:zinc ion binding"/>
    <property type="evidence" value="ECO:0007669"/>
    <property type="project" value="UniProtKB-KW"/>
</dbReference>
<evidence type="ECO:0000256" key="3">
    <source>
        <dbReference type="ARBA" id="ARBA00004906"/>
    </source>
</evidence>
<dbReference type="InterPro" id="IPR051031">
    <property type="entry name" value="RING-box_E3_Ubiquitin_Ligase"/>
</dbReference>
<evidence type="ECO:0000259" key="12">
    <source>
        <dbReference type="PROSITE" id="PS50089"/>
    </source>
</evidence>
<accession>F9WF05</accession>
<dbReference type="OMA" id="EACTICK"/>
<dbReference type="VEuPathDB" id="TriTrypDB:TcIL3000_0_08650"/>
<dbReference type="Pfam" id="PF12678">
    <property type="entry name" value="zf-rbx1"/>
    <property type="match status" value="1"/>
</dbReference>
<gene>
    <name evidence="13" type="ORF">TCIL3000_0_08650</name>
</gene>
<dbReference type="InterPro" id="IPR013083">
    <property type="entry name" value="Znf_RING/FYVE/PHD"/>
</dbReference>
<dbReference type="PROSITE" id="PS50089">
    <property type="entry name" value="ZF_RING_2"/>
    <property type="match status" value="1"/>
</dbReference>
<comment type="subcellular location">
    <subcellularLocation>
        <location evidence="2">Cytoplasm</location>
    </subcellularLocation>
    <subcellularLocation>
        <location evidence="1">Nucleus</location>
    </subcellularLocation>
</comment>
<evidence type="ECO:0000256" key="8">
    <source>
        <dbReference type="ARBA" id="ARBA00022833"/>
    </source>
</evidence>